<feature type="domain" description="S-adenosyl-L-homocysteine hydrolase NAD binding" evidence="4">
    <location>
        <begin position="135"/>
        <end position="273"/>
    </location>
</feature>
<dbReference type="SUPFAM" id="SSF51735">
    <property type="entry name" value="NAD(P)-binding Rossmann-fold domains"/>
    <property type="match status" value="1"/>
</dbReference>
<dbReference type="GO" id="GO:0030267">
    <property type="term" value="F:glyoxylate reductase (NADPH) activity"/>
    <property type="evidence" value="ECO:0007669"/>
    <property type="project" value="TreeGrafter"/>
</dbReference>
<reference evidence="5 6" key="1">
    <citation type="journal article" date="2015" name="Nature">
        <title>rRNA introns, odd ribosomes, and small enigmatic genomes across a large radiation of phyla.</title>
        <authorList>
            <person name="Brown C.T."/>
            <person name="Hug L.A."/>
            <person name="Thomas B.C."/>
            <person name="Sharon I."/>
            <person name="Castelle C.J."/>
            <person name="Singh A."/>
            <person name="Wilkins M.J."/>
            <person name="Williams K.H."/>
            <person name="Banfield J.F."/>
        </authorList>
    </citation>
    <scope>NUCLEOTIDE SEQUENCE [LARGE SCALE GENOMIC DNA]</scope>
</reference>
<comment type="similarity">
    <text evidence="3">Belongs to the D-isomer specific 2-hydroxyacid dehydrogenase family.</text>
</comment>
<keyword evidence="1 3" id="KW-0560">Oxidoreductase</keyword>
<dbReference type="SUPFAM" id="SSF52283">
    <property type="entry name" value="Formate/glycerate dehydrogenase catalytic domain-like"/>
    <property type="match status" value="1"/>
</dbReference>
<evidence type="ECO:0000259" key="4">
    <source>
        <dbReference type="SMART" id="SM00997"/>
    </source>
</evidence>
<accession>A0A0G1TZI9</accession>
<name>A0A0G1TZI9_9BACT</name>
<dbReference type="InterPro" id="IPR029753">
    <property type="entry name" value="D-isomer_DH_CS"/>
</dbReference>
<dbReference type="GO" id="GO:0005829">
    <property type="term" value="C:cytosol"/>
    <property type="evidence" value="ECO:0007669"/>
    <property type="project" value="TreeGrafter"/>
</dbReference>
<dbReference type="PANTHER" id="PTHR10996:SF178">
    <property type="entry name" value="2-HYDROXYACID DEHYDROGENASE YGL185C-RELATED"/>
    <property type="match status" value="1"/>
</dbReference>
<keyword evidence="2" id="KW-0520">NAD</keyword>
<dbReference type="PROSITE" id="PS00671">
    <property type="entry name" value="D_2_HYDROXYACID_DH_3"/>
    <property type="match status" value="1"/>
</dbReference>
<evidence type="ECO:0000256" key="1">
    <source>
        <dbReference type="ARBA" id="ARBA00023002"/>
    </source>
</evidence>
<dbReference type="GO" id="GO:0051287">
    <property type="term" value="F:NAD binding"/>
    <property type="evidence" value="ECO:0007669"/>
    <property type="project" value="InterPro"/>
</dbReference>
<dbReference type="SMART" id="SM00997">
    <property type="entry name" value="AdoHcyase_NAD"/>
    <property type="match status" value="1"/>
</dbReference>
<evidence type="ECO:0000256" key="3">
    <source>
        <dbReference type="RuleBase" id="RU003719"/>
    </source>
</evidence>
<dbReference type="InterPro" id="IPR036291">
    <property type="entry name" value="NAD(P)-bd_dom_sf"/>
</dbReference>
<dbReference type="PANTHER" id="PTHR10996">
    <property type="entry name" value="2-HYDROXYACID DEHYDROGENASE-RELATED"/>
    <property type="match status" value="1"/>
</dbReference>
<dbReference type="InterPro" id="IPR015878">
    <property type="entry name" value="Ado_hCys_hydrolase_NAD-bd"/>
</dbReference>
<gene>
    <name evidence="5" type="ORF">UY17_C0025G0003</name>
</gene>
<dbReference type="Proteomes" id="UP000034772">
    <property type="component" value="Unassembled WGS sequence"/>
</dbReference>
<dbReference type="AlphaFoldDB" id="A0A0G1TZI9"/>
<dbReference type="GO" id="GO:0016618">
    <property type="term" value="F:hydroxypyruvate reductase [NAD(P)H] activity"/>
    <property type="evidence" value="ECO:0007669"/>
    <property type="project" value="TreeGrafter"/>
</dbReference>
<dbReference type="InterPro" id="IPR006140">
    <property type="entry name" value="D-isomer_DH_NAD-bd"/>
</dbReference>
<dbReference type="PATRIC" id="fig|1618373.3.peg.265"/>
<dbReference type="EMBL" id="LCOZ01000025">
    <property type="protein sequence ID" value="KKU87204.1"/>
    <property type="molecule type" value="Genomic_DNA"/>
</dbReference>
<dbReference type="Pfam" id="PF02826">
    <property type="entry name" value="2-Hacid_dh_C"/>
    <property type="match status" value="1"/>
</dbReference>
<dbReference type="InterPro" id="IPR006139">
    <property type="entry name" value="D-isomer_2_OHA_DH_cat_dom"/>
</dbReference>
<sequence>MKTVFSYKDKLPRQYVDFLIDLIPKSFTVERLPFSAPDSQFERALKETDIAIFTPSGKYLPEHLYGNRLKLIQLLSSGYDKFNVEGATKKGIPVANNGGANAIAVAEYTILLILAVLRGLPGNLERGRQGKGMDQDYGMNLNTLHGKTVGIIGYGNIGSKVSERLQSFGAKILINDIKPVPNSSPLNELIENSDIITLHLRNNPQTAGIIGKKEFGLMKKGVILINTARPELIDDQALYAALKEDKLGGLGLDVVTDKKKIDARLLSLKNVIITPHVAGAAKETYEAAMMFAVKNFEHIARGEKPESVINSL</sequence>
<dbReference type="Gene3D" id="3.40.50.720">
    <property type="entry name" value="NAD(P)-binding Rossmann-like Domain"/>
    <property type="match status" value="2"/>
</dbReference>
<evidence type="ECO:0000313" key="6">
    <source>
        <dbReference type="Proteomes" id="UP000034772"/>
    </source>
</evidence>
<dbReference type="InterPro" id="IPR050223">
    <property type="entry name" value="D-isomer_2-hydroxyacid_DH"/>
</dbReference>
<organism evidence="5 6">
    <name type="scientific">Candidatus Beckwithbacteria bacterium GW2011_GWC2_47_9</name>
    <dbReference type="NCBI Taxonomy" id="1618373"/>
    <lineage>
        <taxon>Bacteria</taxon>
        <taxon>Candidatus Beckwithiibacteriota</taxon>
    </lineage>
</organism>
<proteinExistence type="inferred from homology"/>
<evidence type="ECO:0000256" key="2">
    <source>
        <dbReference type="ARBA" id="ARBA00023027"/>
    </source>
</evidence>
<evidence type="ECO:0000313" key="5">
    <source>
        <dbReference type="EMBL" id="KKU87204.1"/>
    </source>
</evidence>
<protein>
    <submittedName>
        <fullName evidence="5">Lactate dehydrogenase-like protein</fullName>
    </submittedName>
</protein>
<dbReference type="Pfam" id="PF00389">
    <property type="entry name" value="2-Hacid_dh"/>
    <property type="match status" value="1"/>
</dbReference>
<comment type="caution">
    <text evidence="5">The sequence shown here is derived from an EMBL/GenBank/DDBJ whole genome shotgun (WGS) entry which is preliminary data.</text>
</comment>